<keyword evidence="2" id="KW-0560">Oxidoreductase</keyword>
<dbReference type="Pfam" id="PF13561">
    <property type="entry name" value="adh_short_C2"/>
    <property type="match status" value="1"/>
</dbReference>
<dbReference type="InterPro" id="IPR036291">
    <property type="entry name" value="NAD(P)-bd_dom_sf"/>
</dbReference>
<keyword evidence="5" id="KW-1185">Reference proteome</keyword>
<protein>
    <submittedName>
        <fullName evidence="4">SDR family oxidoreductase</fullName>
    </submittedName>
</protein>
<dbReference type="NCBIfam" id="NF005559">
    <property type="entry name" value="PRK07231.1"/>
    <property type="match status" value="1"/>
</dbReference>
<dbReference type="InterPro" id="IPR002347">
    <property type="entry name" value="SDR_fam"/>
</dbReference>
<evidence type="ECO:0000313" key="4">
    <source>
        <dbReference type="EMBL" id="NHO66141.1"/>
    </source>
</evidence>
<dbReference type="SUPFAM" id="SSF51735">
    <property type="entry name" value="NAD(P)-binding Rossmann-fold domains"/>
    <property type="match status" value="1"/>
</dbReference>
<comment type="similarity">
    <text evidence="1">Belongs to the short-chain dehydrogenases/reductases (SDR) family.</text>
</comment>
<evidence type="ECO:0000313" key="5">
    <source>
        <dbReference type="Proteomes" id="UP000787472"/>
    </source>
</evidence>
<evidence type="ECO:0000256" key="2">
    <source>
        <dbReference type="ARBA" id="ARBA00023002"/>
    </source>
</evidence>
<reference evidence="4" key="1">
    <citation type="submission" date="2020-03" db="EMBL/GenBank/DDBJ databases">
        <authorList>
            <person name="Guo F."/>
        </authorList>
    </citation>
    <scope>NUCLEOTIDE SEQUENCE</scope>
    <source>
        <strain evidence="4">JCM 30134</strain>
    </source>
</reference>
<dbReference type="RefSeq" id="WP_167186410.1">
    <property type="nucleotide sequence ID" value="NZ_JAAONZ010000007.1"/>
</dbReference>
<dbReference type="CDD" id="cd05233">
    <property type="entry name" value="SDR_c"/>
    <property type="match status" value="1"/>
</dbReference>
<dbReference type="Gene3D" id="3.40.50.720">
    <property type="entry name" value="NAD(P)-binding Rossmann-like Domain"/>
    <property type="match status" value="1"/>
</dbReference>
<proteinExistence type="inferred from homology"/>
<dbReference type="EMBL" id="JAAONZ010000007">
    <property type="protein sequence ID" value="NHO66141.1"/>
    <property type="molecule type" value="Genomic_DNA"/>
</dbReference>
<dbReference type="GO" id="GO:0048038">
    <property type="term" value="F:quinone binding"/>
    <property type="evidence" value="ECO:0007669"/>
    <property type="project" value="TreeGrafter"/>
</dbReference>
<dbReference type="PANTHER" id="PTHR42760">
    <property type="entry name" value="SHORT-CHAIN DEHYDROGENASES/REDUCTASES FAMILY MEMBER"/>
    <property type="match status" value="1"/>
</dbReference>
<name>A0A9E5MHM7_9GAMM</name>
<dbReference type="PANTHER" id="PTHR42760:SF133">
    <property type="entry name" value="3-OXOACYL-[ACYL-CARRIER-PROTEIN] REDUCTASE"/>
    <property type="match status" value="1"/>
</dbReference>
<dbReference type="GO" id="GO:0006633">
    <property type="term" value="P:fatty acid biosynthetic process"/>
    <property type="evidence" value="ECO:0007669"/>
    <property type="project" value="TreeGrafter"/>
</dbReference>
<dbReference type="FunFam" id="3.40.50.720:FF:000084">
    <property type="entry name" value="Short-chain dehydrogenase reductase"/>
    <property type="match status" value="1"/>
</dbReference>
<accession>A0A9E5MHM7</accession>
<sequence>MGLLDGKTALVTGASRGLGRAMAELFASEGAAVAVLDLKEHWAQKVVDEIVEKGGRAIAIGADVSHRDSVREAFRATVQEFGAVDVVVNNAMWNRYEPIADIEPETVQRMLDVGFTGVVWAIQAAAEMMSEKGGSIINIASVSGVLGITNALTYCGVKAAVGGLTRSASVELGARKIRVNSIAPSTVATEGVKTMLSDEAFSDRVNKTPLKRLGEVEDIAQAALWLASDNSSFVTGQTLTVDGGLAHAF</sequence>
<comment type="caution">
    <text evidence="4">The sequence shown here is derived from an EMBL/GenBank/DDBJ whole genome shotgun (WGS) entry which is preliminary data.</text>
</comment>
<organism evidence="4 5">
    <name type="scientific">Pseudomaricurvus hydrocarbonicus</name>
    <dbReference type="NCBI Taxonomy" id="1470433"/>
    <lineage>
        <taxon>Bacteria</taxon>
        <taxon>Pseudomonadati</taxon>
        <taxon>Pseudomonadota</taxon>
        <taxon>Gammaproteobacteria</taxon>
        <taxon>Cellvibrionales</taxon>
        <taxon>Cellvibrionaceae</taxon>
        <taxon>Pseudomaricurvus</taxon>
    </lineage>
</organism>
<feature type="domain" description="Ketoreductase" evidence="3">
    <location>
        <begin position="7"/>
        <end position="195"/>
    </location>
</feature>
<evidence type="ECO:0000259" key="3">
    <source>
        <dbReference type="SMART" id="SM00822"/>
    </source>
</evidence>
<dbReference type="InterPro" id="IPR057326">
    <property type="entry name" value="KR_dom"/>
</dbReference>
<evidence type="ECO:0000256" key="1">
    <source>
        <dbReference type="ARBA" id="ARBA00006484"/>
    </source>
</evidence>
<dbReference type="Proteomes" id="UP000787472">
    <property type="component" value="Unassembled WGS sequence"/>
</dbReference>
<dbReference type="SMART" id="SM00822">
    <property type="entry name" value="PKS_KR"/>
    <property type="match status" value="1"/>
</dbReference>
<dbReference type="PRINTS" id="PR00080">
    <property type="entry name" value="SDRFAMILY"/>
</dbReference>
<dbReference type="AlphaFoldDB" id="A0A9E5MHM7"/>
<gene>
    <name evidence="4" type="ORF">G8770_11345</name>
</gene>
<dbReference type="PRINTS" id="PR00081">
    <property type="entry name" value="GDHRDH"/>
</dbReference>
<dbReference type="GO" id="GO:0016616">
    <property type="term" value="F:oxidoreductase activity, acting on the CH-OH group of donors, NAD or NADP as acceptor"/>
    <property type="evidence" value="ECO:0007669"/>
    <property type="project" value="UniProtKB-ARBA"/>
</dbReference>